<dbReference type="Proteomes" id="UP000526501">
    <property type="component" value="Unassembled WGS sequence"/>
</dbReference>
<dbReference type="SUPFAM" id="SSF88659">
    <property type="entry name" value="Sigma3 and sigma4 domains of RNA polymerase sigma factors"/>
    <property type="match status" value="1"/>
</dbReference>
<evidence type="ECO:0000256" key="1">
    <source>
        <dbReference type="ARBA" id="ARBA00010641"/>
    </source>
</evidence>
<evidence type="ECO:0000256" key="3">
    <source>
        <dbReference type="ARBA" id="ARBA00023082"/>
    </source>
</evidence>
<keyword evidence="4" id="KW-0238">DNA-binding</keyword>
<dbReference type="InterPro" id="IPR039425">
    <property type="entry name" value="RNA_pol_sigma-70-like"/>
</dbReference>
<evidence type="ECO:0000313" key="9">
    <source>
        <dbReference type="Proteomes" id="UP000526501"/>
    </source>
</evidence>
<reference evidence="8 9" key="1">
    <citation type="submission" date="2020-07" db="EMBL/GenBank/DDBJ databases">
        <authorList>
            <person name="Feng X."/>
        </authorList>
    </citation>
    <scope>NUCLEOTIDE SEQUENCE [LARGE SCALE GENOMIC DNA]</scope>
    <source>
        <strain evidence="8 9">JCM23202</strain>
    </source>
</reference>
<feature type="domain" description="RNA polymerase sigma-70 region 2" evidence="7">
    <location>
        <begin position="37"/>
        <end position="104"/>
    </location>
</feature>
<evidence type="ECO:0000256" key="5">
    <source>
        <dbReference type="ARBA" id="ARBA00023163"/>
    </source>
</evidence>
<keyword evidence="9" id="KW-1185">Reference proteome</keyword>
<comment type="caution">
    <text evidence="8">The sequence shown here is derived from an EMBL/GenBank/DDBJ whole genome shotgun (WGS) entry which is preliminary data.</text>
</comment>
<keyword evidence="3" id="KW-0731">Sigma factor</keyword>
<dbReference type="Gene3D" id="1.10.10.10">
    <property type="entry name" value="Winged helix-like DNA-binding domain superfamily/Winged helix DNA-binding domain"/>
    <property type="match status" value="1"/>
</dbReference>
<dbReference type="InterPro" id="IPR036388">
    <property type="entry name" value="WH-like_DNA-bd_sf"/>
</dbReference>
<keyword evidence="5" id="KW-0804">Transcription</keyword>
<dbReference type="PANTHER" id="PTHR43133">
    <property type="entry name" value="RNA POLYMERASE ECF-TYPE SIGMA FACTO"/>
    <property type="match status" value="1"/>
</dbReference>
<dbReference type="EMBL" id="JACHVC010000013">
    <property type="protein sequence ID" value="MBC2607484.1"/>
    <property type="molecule type" value="Genomic_DNA"/>
</dbReference>
<evidence type="ECO:0000256" key="6">
    <source>
        <dbReference type="SAM" id="MobiDB-lite"/>
    </source>
</evidence>
<dbReference type="Pfam" id="PF04542">
    <property type="entry name" value="Sigma70_r2"/>
    <property type="match status" value="1"/>
</dbReference>
<dbReference type="RefSeq" id="WP_185661371.1">
    <property type="nucleotide sequence ID" value="NZ_CAWPOO010000013.1"/>
</dbReference>
<keyword evidence="2" id="KW-0805">Transcription regulation</keyword>
<proteinExistence type="inferred from homology"/>
<dbReference type="InterPro" id="IPR007627">
    <property type="entry name" value="RNA_pol_sigma70_r2"/>
</dbReference>
<organism evidence="8 9">
    <name type="scientific">Pelagicoccus albus</name>
    <dbReference type="NCBI Taxonomy" id="415222"/>
    <lineage>
        <taxon>Bacteria</taxon>
        <taxon>Pseudomonadati</taxon>
        <taxon>Verrucomicrobiota</taxon>
        <taxon>Opitutia</taxon>
        <taxon>Puniceicoccales</taxon>
        <taxon>Pelagicoccaceae</taxon>
        <taxon>Pelagicoccus</taxon>
    </lineage>
</organism>
<accession>A0A7X1B868</accession>
<name>A0A7X1B868_9BACT</name>
<dbReference type="SUPFAM" id="SSF88946">
    <property type="entry name" value="Sigma2 domain of RNA polymerase sigma factors"/>
    <property type="match status" value="1"/>
</dbReference>
<evidence type="ECO:0000256" key="2">
    <source>
        <dbReference type="ARBA" id="ARBA00023015"/>
    </source>
</evidence>
<evidence type="ECO:0000256" key="4">
    <source>
        <dbReference type="ARBA" id="ARBA00023125"/>
    </source>
</evidence>
<dbReference type="Gene3D" id="1.10.1740.10">
    <property type="match status" value="1"/>
</dbReference>
<dbReference type="GO" id="GO:0006352">
    <property type="term" value="P:DNA-templated transcription initiation"/>
    <property type="evidence" value="ECO:0007669"/>
    <property type="project" value="InterPro"/>
</dbReference>
<evidence type="ECO:0000313" key="8">
    <source>
        <dbReference type="EMBL" id="MBC2607484.1"/>
    </source>
</evidence>
<sequence length="212" mass="25398">MENEFENNRSHDTLRTRATLLFRLRDWKDGETWREFYDLYYNFVYRHARGSGLSHHESEEVTQEVFHAVAKNIGKFTPQPRPGSFRRWLGNLARWRVTDKQRERSKPSSPHNTYKDEEREDPLDSIPAPTASEEARLEAEWQQELYETAVKRLAQRTNPKHFQVFILHHREEWPLKRIATELKITRTSAYVINHRLKSQLQGELKTLDRELT</sequence>
<feature type="region of interest" description="Disordered" evidence="6">
    <location>
        <begin position="99"/>
        <end position="128"/>
    </location>
</feature>
<comment type="similarity">
    <text evidence="1">Belongs to the sigma-70 factor family. ECF subfamily.</text>
</comment>
<dbReference type="InterPro" id="IPR013324">
    <property type="entry name" value="RNA_pol_sigma_r3/r4-like"/>
</dbReference>
<protein>
    <submittedName>
        <fullName evidence="8">Sigma-70 family RNA polymerase sigma factor</fullName>
    </submittedName>
</protein>
<dbReference type="GO" id="GO:0016987">
    <property type="term" value="F:sigma factor activity"/>
    <property type="evidence" value="ECO:0007669"/>
    <property type="project" value="UniProtKB-KW"/>
</dbReference>
<dbReference type="InterPro" id="IPR013325">
    <property type="entry name" value="RNA_pol_sigma_r2"/>
</dbReference>
<gene>
    <name evidence="8" type="ORF">H5P27_15635</name>
</gene>
<evidence type="ECO:0000259" key="7">
    <source>
        <dbReference type="Pfam" id="PF04542"/>
    </source>
</evidence>
<dbReference type="GO" id="GO:0003677">
    <property type="term" value="F:DNA binding"/>
    <property type="evidence" value="ECO:0007669"/>
    <property type="project" value="UniProtKB-KW"/>
</dbReference>
<dbReference type="InterPro" id="IPR014284">
    <property type="entry name" value="RNA_pol_sigma-70_dom"/>
</dbReference>
<dbReference type="NCBIfam" id="TIGR02937">
    <property type="entry name" value="sigma70-ECF"/>
    <property type="match status" value="1"/>
</dbReference>
<dbReference type="PANTHER" id="PTHR43133:SF8">
    <property type="entry name" value="RNA POLYMERASE SIGMA FACTOR HI_1459-RELATED"/>
    <property type="match status" value="1"/>
</dbReference>
<dbReference type="AlphaFoldDB" id="A0A7X1B868"/>